<feature type="region of interest" description="Disordered" evidence="6">
    <location>
        <begin position="1"/>
        <end position="27"/>
    </location>
</feature>
<dbReference type="InterPro" id="IPR027266">
    <property type="entry name" value="TrmE/GcvT-like"/>
</dbReference>
<keyword evidence="10" id="KW-1185">Reference proteome</keyword>
<dbReference type="Pfam" id="PF25455">
    <property type="entry name" value="Beta-barrel_CAF17_C"/>
    <property type="match status" value="1"/>
</dbReference>
<dbReference type="AlphaFoldDB" id="A0A9P4TUA8"/>
<proteinExistence type="inferred from homology"/>
<dbReference type="SUPFAM" id="SSF103025">
    <property type="entry name" value="Folate-binding domain"/>
    <property type="match status" value="1"/>
</dbReference>
<dbReference type="Gene3D" id="3.30.1360.120">
    <property type="entry name" value="Probable tRNA modification gtpase trme, domain 1"/>
    <property type="match status" value="1"/>
</dbReference>
<evidence type="ECO:0000313" key="10">
    <source>
        <dbReference type="Proteomes" id="UP000800235"/>
    </source>
</evidence>
<dbReference type="PANTHER" id="PTHR22602:SF0">
    <property type="entry name" value="TRANSFERASE CAF17, MITOCHONDRIAL-RELATED"/>
    <property type="match status" value="1"/>
</dbReference>
<dbReference type="NCBIfam" id="TIGR03317">
    <property type="entry name" value="ygfZ_signature"/>
    <property type="match status" value="1"/>
</dbReference>
<accession>A0A9P4TUA8</accession>
<sequence length="384" mass="42950">MPTRTNTYPTRRPFSTKPRLHQSSPRSAQYCALPNRTLVSLTGPDTSKFLQGLTTQDIDPKNRKSTLYTAFLNAQGRVLYDAFLYPHRQEDSPDEGYMIEVDRSAAGEFIKHLKRHKLRSEIKIQDVGEQYQIYASWGPGHGSATSTTATTPDPRVPNLLSRTIIPTSTPSSSSNPQFKGEEVQPLSYQIHRFIHGLPEGPSEIIPSSALPQESNFDYLNGIDFRKGCYLGQELTIRTQHTGVIRKRILPVQLYTSSSSKSSNSTTPSNADDSQPVQLHYNENDLVKDIPLPPLTDIKATTAKRPCGKLLSRVGNIGLALCRLESMTDLRVSAEGGPYTEDTEFYVGDPAMGVKVKAFVPDWLREGERLKAEKRERSRVERDVD</sequence>
<dbReference type="GO" id="GO:0005759">
    <property type="term" value="C:mitochondrial matrix"/>
    <property type="evidence" value="ECO:0007669"/>
    <property type="project" value="UniProtKB-SubCell"/>
</dbReference>
<comment type="caution">
    <text evidence="9">The sequence shown here is derived from an EMBL/GenBank/DDBJ whole genome shotgun (WGS) entry which is preliminary data.</text>
</comment>
<evidence type="ECO:0000256" key="2">
    <source>
        <dbReference type="ARBA" id="ARBA00022946"/>
    </source>
</evidence>
<keyword evidence="3" id="KW-0496">Mitochondrion</keyword>
<feature type="domain" description="CAF17 C-terminal" evidence="8">
    <location>
        <begin position="245"/>
        <end position="364"/>
    </location>
</feature>
<feature type="domain" description="GCVT N-terminal" evidence="7">
    <location>
        <begin position="39"/>
        <end position="139"/>
    </location>
</feature>
<name>A0A9P4TUA8_9PEZI</name>
<dbReference type="PANTHER" id="PTHR22602">
    <property type="entry name" value="TRANSFERASE CAF17, MITOCHONDRIAL-RELATED"/>
    <property type="match status" value="1"/>
</dbReference>
<evidence type="ECO:0000259" key="8">
    <source>
        <dbReference type="Pfam" id="PF25455"/>
    </source>
</evidence>
<dbReference type="InterPro" id="IPR006222">
    <property type="entry name" value="GCVT_N"/>
</dbReference>
<keyword evidence="2" id="KW-0809">Transit peptide</keyword>
<gene>
    <name evidence="9" type="ORF">EJ08DRAFT_690154</name>
</gene>
<evidence type="ECO:0000256" key="4">
    <source>
        <dbReference type="ARBA" id="ARBA00093447"/>
    </source>
</evidence>
<evidence type="ECO:0000259" key="7">
    <source>
        <dbReference type="Pfam" id="PF01571"/>
    </source>
</evidence>
<dbReference type="InterPro" id="IPR045179">
    <property type="entry name" value="YgfZ/GcvT"/>
</dbReference>
<dbReference type="OrthoDB" id="191995at2759"/>
<dbReference type="Pfam" id="PF01571">
    <property type="entry name" value="GCV_T"/>
    <property type="match status" value="1"/>
</dbReference>
<comment type="similarity">
    <text evidence="4">Belongs to the GcvT family. CAF17/IBA57 subfamily.</text>
</comment>
<evidence type="ECO:0000256" key="3">
    <source>
        <dbReference type="ARBA" id="ARBA00023128"/>
    </source>
</evidence>
<dbReference type="Proteomes" id="UP000800235">
    <property type="component" value="Unassembled WGS sequence"/>
</dbReference>
<evidence type="ECO:0000313" key="9">
    <source>
        <dbReference type="EMBL" id="KAF2421539.1"/>
    </source>
</evidence>
<dbReference type="InterPro" id="IPR057460">
    <property type="entry name" value="CAF17_C"/>
</dbReference>
<organism evidence="9 10">
    <name type="scientific">Tothia fuscella</name>
    <dbReference type="NCBI Taxonomy" id="1048955"/>
    <lineage>
        <taxon>Eukaryota</taxon>
        <taxon>Fungi</taxon>
        <taxon>Dikarya</taxon>
        <taxon>Ascomycota</taxon>
        <taxon>Pezizomycotina</taxon>
        <taxon>Dothideomycetes</taxon>
        <taxon>Pleosporomycetidae</taxon>
        <taxon>Venturiales</taxon>
        <taxon>Cylindrosympodiaceae</taxon>
        <taxon>Tothia</taxon>
    </lineage>
</organism>
<feature type="compositionally biased region" description="Low complexity" evidence="6">
    <location>
        <begin position="163"/>
        <end position="174"/>
    </location>
</feature>
<evidence type="ECO:0000256" key="6">
    <source>
        <dbReference type="SAM" id="MobiDB-lite"/>
    </source>
</evidence>
<reference evidence="9" key="1">
    <citation type="journal article" date="2020" name="Stud. Mycol.">
        <title>101 Dothideomycetes genomes: a test case for predicting lifestyles and emergence of pathogens.</title>
        <authorList>
            <person name="Haridas S."/>
            <person name="Albert R."/>
            <person name="Binder M."/>
            <person name="Bloem J."/>
            <person name="Labutti K."/>
            <person name="Salamov A."/>
            <person name="Andreopoulos B."/>
            <person name="Baker S."/>
            <person name="Barry K."/>
            <person name="Bills G."/>
            <person name="Bluhm B."/>
            <person name="Cannon C."/>
            <person name="Castanera R."/>
            <person name="Culley D."/>
            <person name="Daum C."/>
            <person name="Ezra D."/>
            <person name="Gonzalez J."/>
            <person name="Henrissat B."/>
            <person name="Kuo A."/>
            <person name="Liang C."/>
            <person name="Lipzen A."/>
            <person name="Lutzoni F."/>
            <person name="Magnuson J."/>
            <person name="Mondo S."/>
            <person name="Nolan M."/>
            <person name="Ohm R."/>
            <person name="Pangilinan J."/>
            <person name="Park H.-J."/>
            <person name="Ramirez L."/>
            <person name="Alfaro M."/>
            <person name="Sun H."/>
            <person name="Tritt A."/>
            <person name="Yoshinaga Y."/>
            <person name="Zwiers L.-H."/>
            <person name="Turgeon B."/>
            <person name="Goodwin S."/>
            <person name="Spatafora J."/>
            <person name="Crous P."/>
            <person name="Grigoriev I."/>
        </authorList>
    </citation>
    <scope>NUCLEOTIDE SEQUENCE</scope>
    <source>
        <strain evidence="9">CBS 130266</strain>
    </source>
</reference>
<dbReference type="InterPro" id="IPR017703">
    <property type="entry name" value="YgfZ/GCV_T_CS"/>
</dbReference>
<dbReference type="Gene3D" id="2.40.30.160">
    <property type="match status" value="1"/>
</dbReference>
<evidence type="ECO:0000256" key="5">
    <source>
        <dbReference type="ARBA" id="ARBA00093637"/>
    </source>
</evidence>
<feature type="region of interest" description="Disordered" evidence="6">
    <location>
        <begin position="142"/>
        <end position="182"/>
    </location>
</feature>
<dbReference type="EMBL" id="MU007097">
    <property type="protein sequence ID" value="KAF2421539.1"/>
    <property type="molecule type" value="Genomic_DNA"/>
</dbReference>
<protein>
    <recommendedName>
        <fullName evidence="5">Iron-sulfur cluster assembly factor IBA57 homolog, mitochondrial</fullName>
    </recommendedName>
</protein>
<feature type="region of interest" description="Disordered" evidence="6">
    <location>
        <begin position="255"/>
        <end position="275"/>
    </location>
</feature>
<dbReference type="GO" id="GO:0016226">
    <property type="term" value="P:iron-sulfur cluster assembly"/>
    <property type="evidence" value="ECO:0007669"/>
    <property type="project" value="TreeGrafter"/>
</dbReference>
<feature type="compositionally biased region" description="Low complexity" evidence="6">
    <location>
        <begin position="255"/>
        <end position="268"/>
    </location>
</feature>
<feature type="compositionally biased region" description="Low complexity" evidence="6">
    <location>
        <begin position="1"/>
        <end position="13"/>
    </location>
</feature>
<evidence type="ECO:0000256" key="1">
    <source>
        <dbReference type="ARBA" id="ARBA00004305"/>
    </source>
</evidence>
<comment type="subcellular location">
    <subcellularLocation>
        <location evidence="1">Mitochondrion matrix</location>
    </subcellularLocation>
</comment>